<dbReference type="RefSeq" id="WP_308731012.1">
    <property type="nucleotide sequence ID" value="NZ_JAJEQN010000003.1"/>
</dbReference>
<dbReference type="Gene3D" id="3.40.47.40">
    <property type="entry name" value="Stage V sporulation protein AD"/>
    <property type="match status" value="1"/>
</dbReference>
<dbReference type="InterPro" id="IPR010894">
    <property type="entry name" value="SpoVAD"/>
</dbReference>
<evidence type="ECO:0000313" key="1">
    <source>
        <dbReference type="EMBL" id="MCC2220418.1"/>
    </source>
</evidence>
<keyword evidence="2" id="KW-1185">Reference proteome</keyword>
<dbReference type="NCBIfam" id="TIGR02845">
    <property type="entry name" value="spore_V_AD"/>
    <property type="match status" value="1"/>
</dbReference>
<dbReference type="Pfam" id="PF07451">
    <property type="entry name" value="SpoVAD"/>
    <property type="match status" value="1"/>
</dbReference>
<protein>
    <submittedName>
        <fullName evidence="1">Stage V sporulation protein AD</fullName>
    </submittedName>
</protein>
<evidence type="ECO:0000313" key="2">
    <source>
        <dbReference type="Proteomes" id="UP001198200"/>
    </source>
</evidence>
<comment type="caution">
    <text evidence="1">The sequence shown here is derived from an EMBL/GenBank/DDBJ whole genome shotgun (WGS) entry which is preliminary data.</text>
</comment>
<gene>
    <name evidence="1" type="primary">spoVAD</name>
    <name evidence="1" type="ORF">LKD48_01975</name>
</gene>
<dbReference type="PIRSF" id="PIRSF011570">
    <property type="entry name" value="SpoVAD"/>
    <property type="match status" value="1"/>
</dbReference>
<accession>A0AAE3JB82</accession>
<dbReference type="Proteomes" id="UP001198200">
    <property type="component" value="Unassembled WGS sequence"/>
</dbReference>
<dbReference type="GO" id="GO:0016746">
    <property type="term" value="F:acyltransferase activity"/>
    <property type="evidence" value="ECO:0007669"/>
    <property type="project" value="InterPro"/>
</dbReference>
<sequence length="369" mass="39961">MQTGTASIRFERPPRILQAASVVGPKEAEGPFGALFDEIDPDGKCGQDNWEQAESELQKRAVKKVIEKAHLLPKQIRYVFAGDLLGQCIASSFGISELNCPTIGMYGACSTMGLTLSTGAMFVNAGYADHVLCVTSSHYASAERQFRFPSDYGNQRPLSAEWTVTGSGAVVLESVQTHTTTQLDIPLAKITGVTTGKIVDYGITDSMNMGAAMAPAACDTIVQHFEDFKTKPSDYDKIITGDLSQIGSKLLIDLLREKKIDISDRHMDCGLEIFKRKEQDVHAGGSGCGCSAVILAAYILPQIQKKIWKRVLFVPTGALLSKISFNEGASIPGIAHAVVIEALDSFDERFEKKQKTMSLAEGGKSCRNI</sequence>
<dbReference type="InterPro" id="IPR016039">
    <property type="entry name" value="Thiolase-like"/>
</dbReference>
<dbReference type="InterPro" id="IPR038369">
    <property type="entry name" value="SpoVAD_sf"/>
</dbReference>
<reference evidence="1 2" key="1">
    <citation type="submission" date="2021-10" db="EMBL/GenBank/DDBJ databases">
        <title>Anaerobic single-cell dispensing facilitates the cultivation of human gut bacteria.</title>
        <authorList>
            <person name="Afrizal A."/>
        </authorList>
    </citation>
    <scope>NUCLEOTIDE SEQUENCE [LARGE SCALE GENOMIC DNA]</scope>
    <source>
        <strain evidence="1 2">CLA-AA-H224</strain>
    </source>
</reference>
<dbReference type="EMBL" id="JAJEQN010000003">
    <property type="protein sequence ID" value="MCC2220418.1"/>
    <property type="molecule type" value="Genomic_DNA"/>
</dbReference>
<name>A0AAE3JB82_9FIRM</name>
<organism evidence="1 2">
    <name type="scientific">Anthropogastromicrobium aceti</name>
    <dbReference type="NCBI Taxonomy" id="2981768"/>
    <lineage>
        <taxon>Bacteria</taxon>
        <taxon>Bacillati</taxon>
        <taxon>Bacillota</taxon>
        <taxon>Clostridia</taxon>
        <taxon>Lachnospirales</taxon>
        <taxon>Lachnospiraceae</taxon>
        <taxon>Anthropogastromicrobium</taxon>
    </lineage>
</organism>
<dbReference type="NCBIfam" id="NF006160">
    <property type="entry name" value="PRK08304.1"/>
    <property type="match status" value="1"/>
</dbReference>
<proteinExistence type="predicted"/>
<dbReference type="AlphaFoldDB" id="A0AAE3JB82"/>
<dbReference type="SUPFAM" id="SSF53901">
    <property type="entry name" value="Thiolase-like"/>
    <property type="match status" value="1"/>
</dbReference>